<evidence type="ECO:0000313" key="7">
    <source>
        <dbReference type="Proteomes" id="UP000011087"/>
    </source>
</evidence>
<gene>
    <name evidence="5" type="ORF">GUITHDRAFT_142137</name>
</gene>
<feature type="region of interest" description="Disordered" evidence="1">
    <location>
        <begin position="482"/>
        <end position="553"/>
    </location>
</feature>
<feature type="compositionally biased region" description="Basic and acidic residues" evidence="1">
    <location>
        <begin position="164"/>
        <end position="178"/>
    </location>
</feature>
<feature type="compositionally biased region" description="Polar residues" evidence="1">
    <location>
        <begin position="335"/>
        <end position="344"/>
    </location>
</feature>
<evidence type="ECO:0008006" key="8">
    <source>
        <dbReference type="Google" id="ProtNLM"/>
    </source>
</evidence>
<evidence type="ECO:0000259" key="4">
    <source>
        <dbReference type="PROSITE" id="PS50106"/>
    </source>
</evidence>
<feature type="compositionally biased region" description="Basic and acidic residues" evidence="1">
    <location>
        <begin position="364"/>
        <end position="384"/>
    </location>
</feature>
<feature type="region of interest" description="Disordered" evidence="1">
    <location>
        <begin position="582"/>
        <end position="661"/>
    </location>
</feature>
<dbReference type="InterPro" id="IPR001478">
    <property type="entry name" value="PDZ"/>
</dbReference>
<dbReference type="SMART" id="SM00228">
    <property type="entry name" value="PDZ"/>
    <property type="match status" value="1"/>
</dbReference>
<feature type="region of interest" description="Disordered" evidence="1">
    <location>
        <begin position="2331"/>
        <end position="2374"/>
    </location>
</feature>
<evidence type="ECO:0000313" key="6">
    <source>
        <dbReference type="EnsemblProtists" id="EKX41211"/>
    </source>
</evidence>
<sequence>MGPRHLKEGHLLVQVTLLVARLVCILTKDDLKRPGNIKRWAKKWISIGADKCLRVSDGQTAKAVSDSLSLASLGPNDVVLPNEVEIHIKYDEKLLQLKATNEQERNEWSNLIVAVSQDRENKQHAEGLQTSHQHRNENDNPSDPEDGETLLDEILGCESEEEDHEFHDTHSHRSFKDKDDDDNTYQYDSSIEGEAPPARRIRVGSEVGGQEQAGNEGDYEASSETRGFDKGQMPRIPKLSESQQAARNSSKFEHRVFVTGISGGGEWLDRNLLKWHFERFGLVTDVFMPKNKRNRESLEKALALKEMNMEHCRVRLMRAEPRPGGGGEMSDQVPMESTVTTPRGQENYPRTEGFRNESTFQRSSTDDSREGFSMPDNRDVHGKRDRDDILKAPDTVRPCGVGMVLAHPDSTSKACCIVKEIKAGGPVDLCGKVQVGDRLISVGGVSCVGLARDVIKNHVLGQPGSLVELVFEREDGEPITCNLQRSAGGLPATDKPVEGEEWSRPGKWSDVDSRDSDPREAKRRKAFSRAETGSSVDQEMKPGPTSDGNRNENWQYSSSDYWNNSYSASSWHSDYRMDVDRPAYGDDKRDWSSSQADRGREDLIDKAKLRDDGPAGPGHNSPISPTASRDEDKWGSSLQSNRSPPRNRRSPPPSNSTRPDRQEFRVFLTAIAGGHAWLNLDAIRKNMEMFGRVINTFIPPGKRFAYTSFDNAKSMESALRHEFIIIEGCEVRILVAHKHDWQKNRDNNSVTDLRNKISEKRAAREALVSSTSYAGFANQAKLTEFEQYISSITSLKELSEYLNSFPLEELDFDRATFCLNRLTYMTSHIELQEYPWKSIEKLKEALVKTYTARDDAKLILQLLFALGKFCVPNSRDIDFAQRLCKDATRLAASYSLFEVLSSLNVAATLSPKVERSVMNEMLAATGRRVETLMDEGLHLGIEQVAQILSCYAALKTLPLESTSQKLMDSLTAQVQKMSEGIHSATITSLLDSMDKLRGLPRHEDLILAIAVRCRAMHQLLPTNELVAMIVALAKLESVFESNFLEELGSAMSKRQDLTPMQAVDALWALLSFGWKREETTKLAEMAARGVTSMTCLCAARLLHCLGKLRLVKMGKRVYEDAVSSIVREKCEGLNGRDIIHLFESVEALGEPLTEDLEVVLANVSSTYFHEFSASEAAKELASSPDRLSAPSLAVAVKALGELGYRPPFDVMSILASWAVRHKDRLVISEVTDVLEGFLQTGWQGVGNVDPVRALLKRINPLVESLSPSCAAKLLIAVGDSNFPLLPNTFARDTAMKLLSRVTMSTPILNTSMVVDVLCSCARSDGQRQHALLIESSGSQFLAKFADRVPKMSTSSACKSLLSLGESGLAPCQQSIDKIVCHIVARAKDLDLQDICDFWRGIGSLGESLSSQRLAILLKCTLTRVASHKSDMSDEGISRGKLSFQLLRIITHALWVTCISQECLRAEKVFQDPNQASSPGRSTFGDETISSLIAELLKNHLEIYSLNAIHAEERVRWGTPGSLPSDLEHELEWELLPRMHLFFLSYKNYAPELFKQLVSQSEDWKLLAFHARCRFTDLTMAEARVPIINEMLELANSFGLQLSKEEILDDCGYCPALCLRNKCVVIDVVDKGDLVLVNNASLTSDGNLRLRGWVRLKHDLLSVMGWNVLTVLKERWESLSGQDLEKSKYFFDNLRLRPYLTDLRINLSEPDVALRGVTDRNSAILFVERLACVFGNLRMLQPNHIMAIYKLLLHSPPVHQTRLASALMCSGLQERTFEVVRALSVQDIVFLAETLTEFLVEFDLMPYGSSRMEVRIKPELIQEIIRWTQEDRMCALTGRVWADAVGRWASALSKLSKEALESISAAVHSVLLHCHKPEYLSLLAGDPLCSILVACGKFPSTYQSSVSSSINIVLERIMSPEVFSTLNAQQIVELLGAYPYCGHYNLRAFRTMVDQAASLLASMTCHHIAMIARAHIRNMQSIEIIQPMLTSRLLQISDETSGGQWTLLKDCVSILVSLGLLGTHDDKVENILLNAVHTTCEKELRGVPYDVIAELLWVISLCRYSNQENPEIERVQVKLVGDFIAAWESGTLFLGDNRLVKMGNDKETNKNVLDDTHVVMLMQYCVWLRQRGAGAEAILSQLSEGFQALEETLKQFGIDMDARRAAANSEIFDDIAQVLSSMNTKFERAVAVHECGSSLGFKLHGVATTIEIYARDDCMQSSSQRGLSHKPAGLWIQRMNLLKRSGLMVLVVGFEQWGGLKKAEVLEGGEQPQARSEWLMKLINTSTWAKSLEPPAGMTATSACESSGWQMSMQVEQDDYSSGSELMELGSVSSRGSHVESLDEESASNRAMSAEGDRLKADDSKTKRMRQEGKQWTVHWSKGRNAWFYHNSETKQKVWKPPTVPGWIIKTGSGDHPPYVGLLHYYFNPESGQIAYEPPNA</sequence>
<dbReference type="InterPro" id="IPR001202">
    <property type="entry name" value="WW_dom"/>
</dbReference>
<keyword evidence="2" id="KW-0732">Signal</keyword>
<dbReference type="InterPro" id="IPR035979">
    <property type="entry name" value="RBD_domain_sf"/>
</dbReference>
<evidence type="ECO:0000256" key="1">
    <source>
        <dbReference type="SAM" id="MobiDB-lite"/>
    </source>
</evidence>
<evidence type="ECO:0000256" key="2">
    <source>
        <dbReference type="SAM" id="SignalP"/>
    </source>
</evidence>
<dbReference type="SUPFAM" id="SSF50729">
    <property type="entry name" value="PH domain-like"/>
    <property type="match status" value="1"/>
</dbReference>
<feature type="compositionally biased region" description="Basic and acidic residues" evidence="1">
    <location>
        <begin position="582"/>
        <end position="613"/>
    </location>
</feature>
<dbReference type="EnsemblProtists" id="EKX41211">
    <property type="protein sequence ID" value="EKX41211"/>
    <property type="gene ID" value="GUITHDRAFT_142137"/>
</dbReference>
<dbReference type="PaxDb" id="55529-EKX41211"/>
<reference evidence="5 7" key="1">
    <citation type="journal article" date="2012" name="Nature">
        <title>Algal genomes reveal evolutionary mosaicism and the fate of nucleomorphs.</title>
        <authorList>
            <consortium name="DOE Joint Genome Institute"/>
            <person name="Curtis B.A."/>
            <person name="Tanifuji G."/>
            <person name="Burki F."/>
            <person name="Gruber A."/>
            <person name="Irimia M."/>
            <person name="Maruyama S."/>
            <person name="Arias M.C."/>
            <person name="Ball S.G."/>
            <person name="Gile G.H."/>
            <person name="Hirakawa Y."/>
            <person name="Hopkins J.F."/>
            <person name="Kuo A."/>
            <person name="Rensing S.A."/>
            <person name="Schmutz J."/>
            <person name="Symeonidi A."/>
            <person name="Elias M."/>
            <person name="Eveleigh R.J."/>
            <person name="Herman E.K."/>
            <person name="Klute M.J."/>
            <person name="Nakayama T."/>
            <person name="Obornik M."/>
            <person name="Reyes-Prieto A."/>
            <person name="Armbrust E.V."/>
            <person name="Aves S.J."/>
            <person name="Beiko R.G."/>
            <person name="Coutinho P."/>
            <person name="Dacks J.B."/>
            <person name="Durnford D.G."/>
            <person name="Fast N.M."/>
            <person name="Green B.R."/>
            <person name="Grisdale C.J."/>
            <person name="Hempel F."/>
            <person name="Henrissat B."/>
            <person name="Hoppner M.P."/>
            <person name="Ishida K."/>
            <person name="Kim E."/>
            <person name="Koreny L."/>
            <person name="Kroth P.G."/>
            <person name="Liu Y."/>
            <person name="Malik S.B."/>
            <person name="Maier U.G."/>
            <person name="McRose D."/>
            <person name="Mock T."/>
            <person name="Neilson J.A."/>
            <person name="Onodera N.T."/>
            <person name="Poole A.M."/>
            <person name="Pritham E.J."/>
            <person name="Richards T.A."/>
            <person name="Rocap G."/>
            <person name="Roy S.W."/>
            <person name="Sarai C."/>
            <person name="Schaack S."/>
            <person name="Shirato S."/>
            <person name="Slamovits C.H."/>
            <person name="Spencer D.F."/>
            <person name="Suzuki S."/>
            <person name="Worden A.Z."/>
            <person name="Zauner S."/>
            <person name="Barry K."/>
            <person name="Bell C."/>
            <person name="Bharti A.K."/>
            <person name="Crow J.A."/>
            <person name="Grimwood J."/>
            <person name="Kramer R."/>
            <person name="Lindquist E."/>
            <person name="Lucas S."/>
            <person name="Salamov A."/>
            <person name="McFadden G.I."/>
            <person name="Lane C.E."/>
            <person name="Keeling P.J."/>
            <person name="Gray M.W."/>
            <person name="Grigoriev I.V."/>
            <person name="Archibald J.M."/>
        </authorList>
    </citation>
    <scope>NUCLEOTIDE SEQUENCE</scope>
    <source>
        <strain evidence="5 7">CCMP2712</strain>
    </source>
</reference>
<reference evidence="7" key="2">
    <citation type="submission" date="2012-11" db="EMBL/GenBank/DDBJ databases">
        <authorList>
            <person name="Kuo A."/>
            <person name="Curtis B.A."/>
            <person name="Tanifuji G."/>
            <person name="Burki F."/>
            <person name="Gruber A."/>
            <person name="Irimia M."/>
            <person name="Maruyama S."/>
            <person name="Arias M.C."/>
            <person name="Ball S.G."/>
            <person name="Gile G.H."/>
            <person name="Hirakawa Y."/>
            <person name="Hopkins J.F."/>
            <person name="Rensing S.A."/>
            <person name="Schmutz J."/>
            <person name="Symeonidi A."/>
            <person name="Elias M."/>
            <person name="Eveleigh R.J."/>
            <person name="Herman E.K."/>
            <person name="Klute M.J."/>
            <person name="Nakayama T."/>
            <person name="Obornik M."/>
            <person name="Reyes-Prieto A."/>
            <person name="Armbrust E.V."/>
            <person name="Aves S.J."/>
            <person name="Beiko R.G."/>
            <person name="Coutinho P."/>
            <person name="Dacks J.B."/>
            <person name="Durnford D.G."/>
            <person name="Fast N.M."/>
            <person name="Green B.R."/>
            <person name="Grisdale C."/>
            <person name="Hempe F."/>
            <person name="Henrissat B."/>
            <person name="Hoppner M.P."/>
            <person name="Ishida K.-I."/>
            <person name="Kim E."/>
            <person name="Koreny L."/>
            <person name="Kroth P.G."/>
            <person name="Liu Y."/>
            <person name="Malik S.-B."/>
            <person name="Maier U.G."/>
            <person name="McRose D."/>
            <person name="Mock T."/>
            <person name="Neilson J.A."/>
            <person name="Onodera N.T."/>
            <person name="Poole A.M."/>
            <person name="Pritham E.J."/>
            <person name="Richards T.A."/>
            <person name="Rocap G."/>
            <person name="Roy S.W."/>
            <person name="Sarai C."/>
            <person name="Schaack S."/>
            <person name="Shirato S."/>
            <person name="Slamovits C.H."/>
            <person name="Spencer D.F."/>
            <person name="Suzuki S."/>
            <person name="Worden A.Z."/>
            <person name="Zauner S."/>
            <person name="Barry K."/>
            <person name="Bell C."/>
            <person name="Bharti A.K."/>
            <person name="Crow J.A."/>
            <person name="Grimwood J."/>
            <person name="Kramer R."/>
            <person name="Lindquist E."/>
            <person name="Lucas S."/>
            <person name="Salamov A."/>
            <person name="McFadden G.I."/>
            <person name="Lane C.E."/>
            <person name="Keeling P.J."/>
            <person name="Gray M.W."/>
            <person name="Grigoriev I.V."/>
            <person name="Archibald J.M."/>
        </authorList>
    </citation>
    <scope>NUCLEOTIDE SEQUENCE</scope>
    <source>
        <strain evidence="7">CCMP2712</strain>
    </source>
</reference>
<dbReference type="GeneID" id="17297867"/>
<dbReference type="RefSeq" id="XP_005828191.1">
    <property type="nucleotide sequence ID" value="XM_005828134.1"/>
</dbReference>
<dbReference type="SUPFAM" id="SSF54928">
    <property type="entry name" value="RNA-binding domain, RBD"/>
    <property type="match status" value="2"/>
</dbReference>
<feature type="compositionally biased region" description="Basic and acidic residues" evidence="1">
    <location>
        <begin position="2354"/>
        <end position="2372"/>
    </location>
</feature>
<dbReference type="Proteomes" id="UP000011087">
    <property type="component" value="Unassembled WGS sequence"/>
</dbReference>
<dbReference type="EMBL" id="JH993025">
    <property type="protein sequence ID" value="EKX41211.1"/>
    <property type="molecule type" value="Genomic_DNA"/>
</dbReference>
<dbReference type="KEGG" id="gtt:GUITHDRAFT_142137"/>
<reference evidence="6" key="3">
    <citation type="submission" date="2015-06" db="UniProtKB">
        <authorList>
            <consortium name="EnsemblProtists"/>
        </authorList>
    </citation>
    <scope>IDENTIFICATION</scope>
</reference>
<organism evidence="5">
    <name type="scientific">Guillardia theta (strain CCMP2712)</name>
    <name type="common">Cryptophyte</name>
    <dbReference type="NCBI Taxonomy" id="905079"/>
    <lineage>
        <taxon>Eukaryota</taxon>
        <taxon>Cryptophyceae</taxon>
        <taxon>Pyrenomonadales</taxon>
        <taxon>Geminigeraceae</taxon>
        <taxon>Guillardia</taxon>
    </lineage>
</organism>
<dbReference type="InterPro" id="IPR036034">
    <property type="entry name" value="PDZ_sf"/>
</dbReference>
<feature type="region of interest" description="Disordered" evidence="1">
    <location>
        <begin position="119"/>
        <end position="234"/>
    </location>
</feature>
<name>L1IY89_GUITC</name>
<dbReference type="Pfam" id="PF00595">
    <property type="entry name" value="PDZ"/>
    <property type="match status" value="1"/>
</dbReference>
<dbReference type="PROSITE" id="PS50106">
    <property type="entry name" value="PDZ"/>
    <property type="match status" value="1"/>
</dbReference>
<feature type="compositionally biased region" description="Acidic residues" evidence="1">
    <location>
        <begin position="140"/>
        <end position="151"/>
    </location>
</feature>
<dbReference type="SUPFAM" id="SSF50156">
    <property type="entry name" value="PDZ domain-like"/>
    <property type="match status" value="1"/>
</dbReference>
<feature type="signal peptide" evidence="2">
    <location>
        <begin position="1"/>
        <end position="27"/>
    </location>
</feature>
<feature type="region of interest" description="Disordered" evidence="1">
    <location>
        <begin position="319"/>
        <end position="384"/>
    </location>
</feature>
<dbReference type="PROSITE" id="PS50020">
    <property type="entry name" value="WW_DOMAIN_2"/>
    <property type="match status" value="1"/>
</dbReference>
<dbReference type="HOGENOM" id="CLU_228971_0_0_1"/>
<feature type="chain" id="PRO_5008770698" description="PDZ domain-containing protein" evidence="2">
    <location>
        <begin position="28"/>
        <end position="2440"/>
    </location>
</feature>
<dbReference type="Gene3D" id="2.30.42.10">
    <property type="match status" value="1"/>
</dbReference>
<evidence type="ECO:0000259" key="3">
    <source>
        <dbReference type="PROSITE" id="PS50020"/>
    </source>
</evidence>
<feature type="domain" description="PDZ" evidence="4">
    <location>
        <begin position="401"/>
        <end position="475"/>
    </location>
</feature>
<dbReference type="OrthoDB" id="74412at2759"/>
<protein>
    <recommendedName>
        <fullName evidence="8">PDZ domain-containing protein</fullName>
    </recommendedName>
</protein>
<dbReference type="GO" id="GO:0003676">
    <property type="term" value="F:nucleic acid binding"/>
    <property type="evidence" value="ECO:0007669"/>
    <property type="project" value="InterPro"/>
</dbReference>
<keyword evidence="7" id="KW-1185">Reference proteome</keyword>
<feature type="compositionally biased region" description="Basic and acidic residues" evidence="1">
    <location>
        <begin position="495"/>
        <end position="520"/>
    </location>
</feature>
<evidence type="ECO:0000313" key="5">
    <source>
        <dbReference type="EMBL" id="EKX41211.1"/>
    </source>
</evidence>
<feature type="domain" description="WW" evidence="3">
    <location>
        <begin position="2375"/>
        <end position="2403"/>
    </location>
</feature>
<proteinExistence type="predicted"/>
<accession>L1IY89</accession>